<evidence type="ECO:0000256" key="6">
    <source>
        <dbReference type="ARBA" id="ARBA00023015"/>
    </source>
</evidence>
<keyword evidence="7 10" id="KW-0804">Transcription</keyword>
<dbReference type="PANTHER" id="PTHR31734">
    <property type="entry name" value="AUXIN-RESPONSIVE PROTEIN IAA17"/>
    <property type="match status" value="1"/>
</dbReference>
<evidence type="ECO:0000313" key="13">
    <source>
        <dbReference type="EMBL" id="MQL89500.1"/>
    </source>
</evidence>
<gene>
    <name evidence="13" type="ORF">Taro_022081</name>
</gene>
<dbReference type="InterPro" id="IPR033389">
    <property type="entry name" value="AUX/IAA_dom"/>
</dbReference>
<dbReference type="InterPro" id="IPR003311">
    <property type="entry name" value="AUX_IAA"/>
</dbReference>
<evidence type="ECO:0000256" key="9">
    <source>
        <dbReference type="ARBA" id="ARBA00023294"/>
    </source>
</evidence>
<evidence type="ECO:0000259" key="12">
    <source>
        <dbReference type="PROSITE" id="PS51745"/>
    </source>
</evidence>
<dbReference type="GO" id="GO:0009734">
    <property type="term" value="P:auxin-activated signaling pathway"/>
    <property type="evidence" value="ECO:0007669"/>
    <property type="project" value="UniProtKB-UniRule"/>
</dbReference>
<dbReference type="Pfam" id="PF02309">
    <property type="entry name" value="AUX_IAA"/>
    <property type="match status" value="1"/>
</dbReference>
<feature type="region of interest" description="Disordered" evidence="11">
    <location>
        <begin position="30"/>
        <end position="60"/>
    </location>
</feature>
<keyword evidence="9 10" id="KW-0927">Auxin signaling pathway</keyword>
<dbReference type="OrthoDB" id="1287782at2759"/>
<evidence type="ECO:0000256" key="3">
    <source>
        <dbReference type="ARBA" id="ARBA00006728"/>
    </source>
</evidence>
<evidence type="ECO:0000313" key="14">
    <source>
        <dbReference type="Proteomes" id="UP000652761"/>
    </source>
</evidence>
<proteinExistence type="inferred from homology"/>
<dbReference type="InterPro" id="IPR053793">
    <property type="entry name" value="PB1-like"/>
</dbReference>
<dbReference type="GO" id="GO:0006355">
    <property type="term" value="P:regulation of DNA-templated transcription"/>
    <property type="evidence" value="ECO:0007669"/>
    <property type="project" value="InterPro"/>
</dbReference>
<comment type="subunit">
    <text evidence="4 10">Homodimers and heterodimers.</text>
</comment>
<comment type="caution">
    <text evidence="13">The sequence shown here is derived from an EMBL/GenBank/DDBJ whole genome shotgun (WGS) entry which is preliminary data.</text>
</comment>
<keyword evidence="14" id="KW-1185">Reference proteome</keyword>
<evidence type="ECO:0000256" key="8">
    <source>
        <dbReference type="ARBA" id="ARBA00023242"/>
    </source>
</evidence>
<dbReference type="PROSITE" id="PS51745">
    <property type="entry name" value="PB1"/>
    <property type="match status" value="1"/>
</dbReference>
<dbReference type="SUPFAM" id="SSF54277">
    <property type="entry name" value="CAD &amp; PB1 domains"/>
    <property type="match status" value="1"/>
</dbReference>
<accession>A0A843V6V8</accession>
<evidence type="ECO:0000256" key="11">
    <source>
        <dbReference type="SAM" id="MobiDB-lite"/>
    </source>
</evidence>
<keyword evidence="5 10" id="KW-0678">Repressor</keyword>
<dbReference type="AlphaFoldDB" id="A0A843V6V8"/>
<feature type="region of interest" description="Disordered" evidence="11">
    <location>
        <begin position="224"/>
        <end position="243"/>
    </location>
</feature>
<evidence type="ECO:0000256" key="10">
    <source>
        <dbReference type="RuleBase" id="RU004549"/>
    </source>
</evidence>
<reference evidence="13" key="1">
    <citation type="submission" date="2017-07" db="EMBL/GenBank/DDBJ databases">
        <title>Taro Niue Genome Assembly and Annotation.</title>
        <authorList>
            <person name="Atibalentja N."/>
            <person name="Keating K."/>
            <person name="Fields C.J."/>
        </authorList>
    </citation>
    <scope>NUCLEOTIDE SEQUENCE</scope>
    <source>
        <strain evidence="13">Niue_2</strain>
        <tissue evidence="13">Leaf</tissue>
    </source>
</reference>
<keyword evidence="8 10" id="KW-0539">Nucleus</keyword>
<dbReference type="GO" id="GO:0005634">
    <property type="term" value="C:nucleus"/>
    <property type="evidence" value="ECO:0007669"/>
    <property type="project" value="UniProtKB-SubCell"/>
</dbReference>
<evidence type="ECO:0000256" key="4">
    <source>
        <dbReference type="ARBA" id="ARBA00011726"/>
    </source>
</evidence>
<dbReference type="Proteomes" id="UP000652761">
    <property type="component" value="Unassembled WGS sequence"/>
</dbReference>
<evidence type="ECO:0000256" key="7">
    <source>
        <dbReference type="ARBA" id="ARBA00023163"/>
    </source>
</evidence>
<dbReference type="FunFam" id="3.10.20.90:FF:000078">
    <property type="entry name" value="Auxin-responsive protein"/>
    <property type="match status" value="1"/>
</dbReference>
<sequence>MDRGRVPLEYIVAPHGGDAALGGDLLCTPGGTGRAPRPLIRTKRPRPAHGSVPRGPPAPDEERLFLALVGWSSWRYRTDGEEGCALRSSARCGEPSQAQREGAARTGRVGPGGGVTYLRERGARFPSLPAEKIEKVREREKGSETGAEERRGARKGEWGGGKAAEMSAEAANGSPESVVSGLDLEETELKLALPGGGSRSAAGAADGERKRGFAETVDLTLGAASRNGERADPMADSAESKASVAVKPPAKAQVVGWPPVRSFRRNALKSTYVKVAVDGAPYLRKVDLELYTGYQQLLAALEEMFSCFTIRGNYPNEVSLVDTVNGTEYVPTYEDKDGDWMLVGDVPWKMFIESCKRLRLMKSTEAVNLAPRTPQRSINNAK</sequence>
<name>A0A843V6V8_COLES</name>
<feature type="domain" description="PB1" evidence="12">
    <location>
        <begin position="270"/>
        <end position="363"/>
    </location>
</feature>
<evidence type="ECO:0000256" key="1">
    <source>
        <dbReference type="ARBA" id="ARBA00002159"/>
    </source>
</evidence>
<comment type="subcellular location">
    <subcellularLocation>
        <location evidence="2 10">Nucleus</location>
    </subcellularLocation>
</comment>
<organism evidence="13 14">
    <name type="scientific">Colocasia esculenta</name>
    <name type="common">Wild taro</name>
    <name type="synonym">Arum esculentum</name>
    <dbReference type="NCBI Taxonomy" id="4460"/>
    <lineage>
        <taxon>Eukaryota</taxon>
        <taxon>Viridiplantae</taxon>
        <taxon>Streptophyta</taxon>
        <taxon>Embryophyta</taxon>
        <taxon>Tracheophyta</taxon>
        <taxon>Spermatophyta</taxon>
        <taxon>Magnoliopsida</taxon>
        <taxon>Liliopsida</taxon>
        <taxon>Araceae</taxon>
        <taxon>Aroideae</taxon>
        <taxon>Colocasieae</taxon>
        <taxon>Colocasia</taxon>
    </lineage>
</organism>
<comment type="similarity">
    <text evidence="3 10">Belongs to the Aux/IAA family.</text>
</comment>
<dbReference type="Gene3D" id="3.10.20.90">
    <property type="entry name" value="Phosphatidylinositol 3-kinase Catalytic Subunit, Chain A, domain 1"/>
    <property type="match status" value="1"/>
</dbReference>
<dbReference type="PANTHER" id="PTHR31734:SF34">
    <property type="entry name" value="AUXIN-RESPONSIVE PROTEIN IAA15"/>
    <property type="match status" value="1"/>
</dbReference>
<evidence type="ECO:0000256" key="5">
    <source>
        <dbReference type="ARBA" id="ARBA00022491"/>
    </source>
</evidence>
<protein>
    <recommendedName>
        <fullName evidence="10">Auxin-responsive protein</fullName>
    </recommendedName>
</protein>
<feature type="compositionally biased region" description="Basic and acidic residues" evidence="11">
    <location>
        <begin position="131"/>
        <end position="157"/>
    </location>
</feature>
<comment type="function">
    <text evidence="1 10">Aux/IAA proteins are short-lived transcriptional factors that function as repressors of early auxin response genes at low auxin concentrations.</text>
</comment>
<keyword evidence="6 10" id="KW-0805">Transcription regulation</keyword>
<dbReference type="EMBL" id="NMUH01001154">
    <property type="protein sequence ID" value="MQL89500.1"/>
    <property type="molecule type" value="Genomic_DNA"/>
</dbReference>
<evidence type="ECO:0000256" key="2">
    <source>
        <dbReference type="ARBA" id="ARBA00004123"/>
    </source>
</evidence>
<feature type="region of interest" description="Disordered" evidence="11">
    <location>
        <begin position="91"/>
        <end position="178"/>
    </location>
</feature>